<sequence length="295" mass="31003">MRVALAGLATSHPFTDAHTLARHADLLVWEEDPERLTRFTEAHPAAKVLPSLAALLAAEPDGVVLTVPNPRVPEALAAVLGTGAACFVNKPAVATRAQLRELDRLPIHDRVLSSSVLRFAPAFAGTRVDPADVLAVRATVRHDVGLWANGYNAWQDTPGEGGGTLVTMGIHGVELLVALLGPDVRLAGAASATRHYAGLRSEDTGVMALRWGNGVTGTVEILGVTDEESYTVTVHRRGGSDAIVIEGGDDHVRGLGYEGTIEAFLAMIGGAPSPVPWAQTRAILEILVAARESAH</sequence>
<proteinExistence type="predicted"/>
<protein>
    <submittedName>
        <fullName evidence="2">Gfo/Idh/MocA family protein</fullName>
    </submittedName>
</protein>
<accession>A0ABW4G5X0</accession>
<dbReference type="RefSeq" id="WP_219537694.1">
    <property type="nucleotide sequence ID" value="NZ_JAHKRM010000040.1"/>
</dbReference>
<dbReference type="InterPro" id="IPR055170">
    <property type="entry name" value="GFO_IDH_MocA-like_dom"/>
</dbReference>
<comment type="caution">
    <text evidence="2">The sequence shown here is derived from an EMBL/GenBank/DDBJ whole genome shotgun (WGS) entry which is preliminary data.</text>
</comment>
<reference evidence="3" key="1">
    <citation type="journal article" date="2019" name="Int. J. Syst. Evol. Microbiol.">
        <title>The Global Catalogue of Microorganisms (GCM) 10K type strain sequencing project: providing services to taxonomists for standard genome sequencing and annotation.</title>
        <authorList>
            <consortium name="The Broad Institute Genomics Platform"/>
            <consortium name="The Broad Institute Genome Sequencing Center for Infectious Disease"/>
            <person name="Wu L."/>
            <person name="Ma J."/>
        </authorList>
    </citation>
    <scope>NUCLEOTIDE SEQUENCE [LARGE SCALE GENOMIC DNA]</scope>
    <source>
        <strain evidence="3">CGMCC 1.15399</strain>
    </source>
</reference>
<dbReference type="Pfam" id="PF22725">
    <property type="entry name" value="GFO_IDH_MocA_C3"/>
    <property type="match status" value="1"/>
</dbReference>
<gene>
    <name evidence="2" type="ORF">ACFSJ0_11935</name>
</gene>
<name>A0ABW4G5X0_9ACTN</name>
<dbReference type="EMBL" id="JBHUCM010000012">
    <property type="protein sequence ID" value="MFD1537751.1"/>
    <property type="molecule type" value="Genomic_DNA"/>
</dbReference>
<organism evidence="2 3">
    <name type="scientific">Nonomuraea guangzhouensis</name>
    <dbReference type="NCBI Taxonomy" id="1291555"/>
    <lineage>
        <taxon>Bacteria</taxon>
        <taxon>Bacillati</taxon>
        <taxon>Actinomycetota</taxon>
        <taxon>Actinomycetes</taxon>
        <taxon>Streptosporangiales</taxon>
        <taxon>Streptosporangiaceae</taxon>
        <taxon>Nonomuraea</taxon>
    </lineage>
</organism>
<feature type="domain" description="GFO/IDH/MocA-like oxidoreductase" evidence="1">
    <location>
        <begin position="132"/>
        <end position="235"/>
    </location>
</feature>
<evidence type="ECO:0000259" key="1">
    <source>
        <dbReference type="Pfam" id="PF22725"/>
    </source>
</evidence>
<dbReference type="Proteomes" id="UP001597097">
    <property type="component" value="Unassembled WGS sequence"/>
</dbReference>
<keyword evidence="3" id="KW-1185">Reference proteome</keyword>
<evidence type="ECO:0000313" key="2">
    <source>
        <dbReference type="EMBL" id="MFD1537751.1"/>
    </source>
</evidence>
<evidence type="ECO:0000313" key="3">
    <source>
        <dbReference type="Proteomes" id="UP001597097"/>
    </source>
</evidence>